<dbReference type="RefSeq" id="XP_007716791.1">
    <property type="nucleotide sequence ID" value="XM_007718601.1"/>
</dbReference>
<proteinExistence type="predicted"/>
<dbReference type="HOGENOM" id="CLU_1864775_0_0_1"/>
<evidence type="ECO:0000313" key="2">
    <source>
        <dbReference type="EMBL" id="EUC28905.1"/>
    </source>
</evidence>
<name>W6XUN0_COCC2</name>
<protein>
    <submittedName>
        <fullName evidence="2">Uncharacterized protein</fullName>
    </submittedName>
</protein>
<gene>
    <name evidence="2" type="ORF">COCCADRAFT_107917</name>
</gene>
<evidence type="ECO:0000313" key="3">
    <source>
        <dbReference type="Proteomes" id="UP000053841"/>
    </source>
</evidence>
<reference evidence="2 3" key="1">
    <citation type="journal article" date="2013" name="PLoS Genet.">
        <title>Comparative genome structure, secondary metabolite, and effector coding capacity across Cochliobolus pathogens.</title>
        <authorList>
            <person name="Condon B.J."/>
            <person name="Leng Y."/>
            <person name="Wu D."/>
            <person name="Bushley K.E."/>
            <person name="Ohm R.A."/>
            <person name="Otillar R."/>
            <person name="Martin J."/>
            <person name="Schackwitz W."/>
            <person name="Grimwood J."/>
            <person name="MohdZainudin N."/>
            <person name="Xue C."/>
            <person name="Wang R."/>
            <person name="Manning V.A."/>
            <person name="Dhillon B."/>
            <person name="Tu Z.J."/>
            <person name="Steffenson B.J."/>
            <person name="Salamov A."/>
            <person name="Sun H."/>
            <person name="Lowry S."/>
            <person name="LaButti K."/>
            <person name="Han J."/>
            <person name="Copeland A."/>
            <person name="Lindquist E."/>
            <person name="Barry K."/>
            <person name="Schmutz J."/>
            <person name="Baker S.E."/>
            <person name="Ciuffetti L.M."/>
            <person name="Grigoriev I.V."/>
            <person name="Zhong S."/>
            <person name="Turgeon B.G."/>
        </authorList>
    </citation>
    <scope>NUCLEOTIDE SEQUENCE [LARGE SCALE GENOMIC DNA]</scope>
    <source>
        <strain evidence="2 3">26-R-13</strain>
    </source>
</reference>
<keyword evidence="3" id="KW-1185">Reference proteome</keyword>
<dbReference type="Proteomes" id="UP000053841">
    <property type="component" value="Unassembled WGS sequence"/>
</dbReference>
<feature type="region of interest" description="Disordered" evidence="1">
    <location>
        <begin position="90"/>
        <end position="113"/>
    </location>
</feature>
<dbReference type="AlphaFoldDB" id="W6XUN0"/>
<dbReference type="GeneID" id="19143649"/>
<evidence type="ECO:0000256" key="1">
    <source>
        <dbReference type="SAM" id="MobiDB-lite"/>
    </source>
</evidence>
<accession>W6XUN0</accession>
<sequence length="137" mass="15071">MRAGDIIDSACRRATTIYCIFRPSAIFHPPARHPYPIPNATKIAPHATPVISRETPDLPHRAARHVRMAGQPTLKLRRMAVRNMGASMLEPFKQGCPSEAVDRSNKSPPSRDSSKRALIVLIVDYQCPGPILGPVTI</sequence>
<organism evidence="2 3">
    <name type="scientific">Cochliobolus carbonum (strain 26-R-13)</name>
    <name type="common">Maize leaf spot fungus</name>
    <name type="synonym">Bipolaris zeicola</name>
    <dbReference type="NCBI Taxonomy" id="930089"/>
    <lineage>
        <taxon>Eukaryota</taxon>
        <taxon>Fungi</taxon>
        <taxon>Dikarya</taxon>
        <taxon>Ascomycota</taxon>
        <taxon>Pezizomycotina</taxon>
        <taxon>Dothideomycetes</taxon>
        <taxon>Pleosporomycetidae</taxon>
        <taxon>Pleosporales</taxon>
        <taxon>Pleosporineae</taxon>
        <taxon>Pleosporaceae</taxon>
        <taxon>Bipolaris</taxon>
    </lineage>
</organism>
<dbReference type="EMBL" id="KI964779">
    <property type="protein sequence ID" value="EUC28905.1"/>
    <property type="molecule type" value="Genomic_DNA"/>
</dbReference>
<dbReference type="KEGG" id="bze:COCCADRAFT_107917"/>